<feature type="signal peptide" evidence="2">
    <location>
        <begin position="1"/>
        <end position="35"/>
    </location>
</feature>
<name>A0AAE1B1X5_9GAST</name>
<comment type="caution">
    <text evidence="3">The sequence shown here is derived from an EMBL/GenBank/DDBJ whole genome shotgun (WGS) entry which is preliminary data.</text>
</comment>
<evidence type="ECO:0000256" key="2">
    <source>
        <dbReference type="SAM" id="SignalP"/>
    </source>
</evidence>
<accession>A0AAE1B1X5</accession>
<feature type="region of interest" description="Disordered" evidence="1">
    <location>
        <begin position="50"/>
        <end position="70"/>
    </location>
</feature>
<evidence type="ECO:0000256" key="1">
    <source>
        <dbReference type="SAM" id="MobiDB-lite"/>
    </source>
</evidence>
<keyword evidence="4" id="KW-1185">Reference proteome</keyword>
<dbReference type="EMBL" id="JAWDGP010000750">
    <property type="protein sequence ID" value="KAK3797710.1"/>
    <property type="molecule type" value="Genomic_DNA"/>
</dbReference>
<dbReference type="AlphaFoldDB" id="A0AAE1B1X5"/>
<organism evidence="3 4">
    <name type="scientific">Elysia crispata</name>
    <name type="common">lettuce slug</name>
    <dbReference type="NCBI Taxonomy" id="231223"/>
    <lineage>
        <taxon>Eukaryota</taxon>
        <taxon>Metazoa</taxon>
        <taxon>Spiralia</taxon>
        <taxon>Lophotrochozoa</taxon>
        <taxon>Mollusca</taxon>
        <taxon>Gastropoda</taxon>
        <taxon>Heterobranchia</taxon>
        <taxon>Euthyneura</taxon>
        <taxon>Panpulmonata</taxon>
        <taxon>Sacoglossa</taxon>
        <taxon>Placobranchoidea</taxon>
        <taxon>Plakobranchidae</taxon>
        <taxon>Elysia</taxon>
    </lineage>
</organism>
<evidence type="ECO:0000313" key="4">
    <source>
        <dbReference type="Proteomes" id="UP001283361"/>
    </source>
</evidence>
<protein>
    <submittedName>
        <fullName evidence="3">Uncharacterized protein</fullName>
    </submittedName>
</protein>
<proteinExistence type="predicted"/>
<feature type="chain" id="PRO_5042067014" evidence="2">
    <location>
        <begin position="36"/>
        <end position="300"/>
    </location>
</feature>
<gene>
    <name evidence="3" type="ORF">RRG08_054727</name>
</gene>
<keyword evidence="2" id="KW-0732">Signal</keyword>
<dbReference type="Proteomes" id="UP001283361">
    <property type="component" value="Unassembled WGS sequence"/>
</dbReference>
<evidence type="ECO:0000313" key="3">
    <source>
        <dbReference type="EMBL" id="KAK3797710.1"/>
    </source>
</evidence>
<sequence length="300" mass="33249">MTNQGMTMTFHQMSPTLVAVSVTVLVLVLIGRTDALSPPDNISYRPKFFQQRPSEQQNVDVDEQKAPQESMDGQEGHLMKLLSMKNSLSDLLTPDQIEGLSHRASVDSQLDSNNDIAEDGVYRSLEPAAEKRVFCNGFTGCGGRFRAQRRHPGQHGTAKRVFCNSQGCRNGGRKRAMAAAAAGKFNNREGRKPVKEGMDMELWKQAMQRLEELQLGKLRGFSKRLFCNNYGGCHNVGKRRPSGPDRLRLRSGEDKTEAVGASSVLPKLGFLSDGQHRIEGKRFFSGGFDGDMDSLIDSLR</sequence>
<reference evidence="3" key="1">
    <citation type="journal article" date="2023" name="G3 (Bethesda)">
        <title>A reference genome for the long-term kleptoplast-retaining sea slug Elysia crispata morphotype clarki.</title>
        <authorList>
            <person name="Eastman K.E."/>
            <person name="Pendleton A.L."/>
            <person name="Shaikh M.A."/>
            <person name="Suttiyut T."/>
            <person name="Ogas R."/>
            <person name="Tomko P."/>
            <person name="Gavelis G."/>
            <person name="Widhalm J.R."/>
            <person name="Wisecaver J.H."/>
        </authorList>
    </citation>
    <scope>NUCLEOTIDE SEQUENCE</scope>
    <source>
        <strain evidence="3">ECLA1</strain>
    </source>
</reference>